<evidence type="ECO:0000256" key="2">
    <source>
        <dbReference type="ARBA" id="ARBA00007937"/>
    </source>
</evidence>
<dbReference type="InterPro" id="IPR056462">
    <property type="entry name" value="HAD_RAM2/GPAT1-8"/>
</dbReference>
<dbReference type="GO" id="GO:0090447">
    <property type="term" value="F:glycerol-3-phosphate 2-O-acyltransferase activity"/>
    <property type="evidence" value="ECO:0007669"/>
    <property type="project" value="TreeGrafter"/>
</dbReference>
<protein>
    <recommendedName>
        <fullName evidence="7">Glycerol-3-phosphate acyltransferase RAM2/GPAT1-8 HAD-like domain-containing protein</fullName>
    </recommendedName>
</protein>
<dbReference type="PANTHER" id="PTHR15486">
    <property type="entry name" value="ANCIENT UBIQUITOUS PROTEIN"/>
    <property type="match status" value="1"/>
</dbReference>
<evidence type="ECO:0000259" key="7">
    <source>
        <dbReference type="Pfam" id="PF23270"/>
    </source>
</evidence>
<evidence type="ECO:0000256" key="6">
    <source>
        <dbReference type="ARBA" id="ARBA00023136"/>
    </source>
</evidence>
<dbReference type="AlphaFoldDB" id="A0A843WX69"/>
<dbReference type="Proteomes" id="UP000652761">
    <property type="component" value="Unassembled WGS sequence"/>
</dbReference>
<keyword evidence="6" id="KW-0472">Membrane</keyword>
<dbReference type="GO" id="GO:0016791">
    <property type="term" value="F:phosphatase activity"/>
    <property type="evidence" value="ECO:0007669"/>
    <property type="project" value="TreeGrafter"/>
</dbReference>
<keyword evidence="4" id="KW-0812">Transmembrane</keyword>
<dbReference type="EMBL" id="NMUH01006312">
    <property type="protein sequence ID" value="MQM14979.1"/>
    <property type="molecule type" value="Genomic_DNA"/>
</dbReference>
<proteinExistence type="inferred from homology"/>
<dbReference type="GO" id="GO:0010143">
    <property type="term" value="P:cutin biosynthetic process"/>
    <property type="evidence" value="ECO:0007669"/>
    <property type="project" value="TreeGrafter"/>
</dbReference>
<dbReference type="GO" id="GO:0016020">
    <property type="term" value="C:membrane"/>
    <property type="evidence" value="ECO:0007669"/>
    <property type="project" value="UniProtKB-SubCell"/>
</dbReference>
<keyword evidence="5" id="KW-1133">Transmembrane helix</keyword>
<keyword evidence="3" id="KW-0808">Transferase</keyword>
<dbReference type="PANTHER" id="PTHR15486:SF62">
    <property type="entry name" value="GLYCEROL-3-PHOSPHATE ACYLTRANSFERASE 2-RELATED"/>
    <property type="match status" value="1"/>
</dbReference>
<comment type="caution">
    <text evidence="8">The sequence shown here is derived from an EMBL/GenBank/DDBJ whole genome shotgun (WGS) entry which is preliminary data.</text>
</comment>
<evidence type="ECO:0000256" key="3">
    <source>
        <dbReference type="ARBA" id="ARBA00022679"/>
    </source>
</evidence>
<sequence>MLYPFLCCMSEEVRLKVMAMVCFCGVKVEGFRVGRAVLPKHLLQDGFQLLTAGGGGGKKVCVTRMPMVMVEATLKEYLGVEVVVGRELKVAIGRYTGFMEEGWDKETELWELFGEEGDSDGDGEGVLWVGRRRESHHHHPFFSMCKMLAVPIFSFLLSKI</sequence>
<comment type="similarity">
    <text evidence="2">Belongs to the GPAT/DAPAT family.</text>
</comment>
<accession>A0A843WX69</accession>
<evidence type="ECO:0000313" key="8">
    <source>
        <dbReference type="EMBL" id="MQM14979.1"/>
    </source>
</evidence>
<dbReference type="Pfam" id="PF23270">
    <property type="entry name" value="HAD_RAM2_N"/>
    <property type="match status" value="1"/>
</dbReference>
<name>A0A843WX69_COLES</name>
<comment type="subcellular location">
    <subcellularLocation>
        <location evidence="1">Membrane</location>
    </subcellularLocation>
</comment>
<organism evidence="8 9">
    <name type="scientific">Colocasia esculenta</name>
    <name type="common">Wild taro</name>
    <name type="synonym">Arum esculentum</name>
    <dbReference type="NCBI Taxonomy" id="4460"/>
    <lineage>
        <taxon>Eukaryota</taxon>
        <taxon>Viridiplantae</taxon>
        <taxon>Streptophyta</taxon>
        <taxon>Embryophyta</taxon>
        <taxon>Tracheophyta</taxon>
        <taxon>Spermatophyta</taxon>
        <taxon>Magnoliopsida</taxon>
        <taxon>Liliopsida</taxon>
        <taxon>Araceae</taxon>
        <taxon>Aroideae</taxon>
        <taxon>Colocasieae</taxon>
        <taxon>Colocasia</taxon>
    </lineage>
</organism>
<reference evidence="8" key="1">
    <citation type="submission" date="2017-07" db="EMBL/GenBank/DDBJ databases">
        <title>Taro Niue Genome Assembly and Annotation.</title>
        <authorList>
            <person name="Atibalentja N."/>
            <person name="Keating K."/>
            <person name="Fields C.J."/>
        </authorList>
    </citation>
    <scope>NUCLEOTIDE SEQUENCE</scope>
    <source>
        <strain evidence="8">Niue_2</strain>
        <tissue evidence="8">Leaf</tissue>
    </source>
</reference>
<evidence type="ECO:0000256" key="5">
    <source>
        <dbReference type="ARBA" id="ARBA00022989"/>
    </source>
</evidence>
<evidence type="ECO:0000256" key="4">
    <source>
        <dbReference type="ARBA" id="ARBA00022692"/>
    </source>
</evidence>
<evidence type="ECO:0000313" key="9">
    <source>
        <dbReference type="Proteomes" id="UP000652761"/>
    </source>
</evidence>
<feature type="domain" description="Glycerol-3-phosphate acyltransferase RAM2/GPAT1-8 HAD-like" evidence="7">
    <location>
        <begin position="1"/>
        <end position="148"/>
    </location>
</feature>
<keyword evidence="9" id="KW-1185">Reference proteome</keyword>
<gene>
    <name evidence="8" type="ORF">Taro_047916</name>
</gene>
<evidence type="ECO:0000256" key="1">
    <source>
        <dbReference type="ARBA" id="ARBA00004370"/>
    </source>
</evidence>
<dbReference type="OrthoDB" id="786902at2759"/>